<proteinExistence type="predicted"/>
<keyword evidence="4" id="KW-0479">Metal-binding</keyword>
<dbReference type="PROSITE" id="PS50158">
    <property type="entry name" value="ZF_CCHC"/>
    <property type="match status" value="2"/>
</dbReference>
<keyword evidence="3" id="KW-0508">mRNA splicing</keyword>
<dbReference type="GO" id="GO:0008270">
    <property type="term" value="F:zinc ion binding"/>
    <property type="evidence" value="ECO:0007669"/>
    <property type="project" value="UniProtKB-KW"/>
</dbReference>
<evidence type="ECO:0000313" key="9">
    <source>
        <dbReference type="Proteomes" id="UP000325081"/>
    </source>
</evidence>
<dbReference type="SUPFAM" id="SSF54928">
    <property type="entry name" value="RNA-binding domain, RBD"/>
    <property type="match status" value="1"/>
</dbReference>
<keyword evidence="2" id="KW-0747">Spliceosome</keyword>
<dbReference type="GO" id="GO:0006397">
    <property type="term" value="P:mRNA processing"/>
    <property type="evidence" value="ECO:0007669"/>
    <property type="project" value="UniProtKB-KW"/>
</dbReference>
<feature type="domain" description="RRM" evidence="6">
    <location>
        <begin position="10"/>
        <end position="48"/>
    </location>
</feature>
<keyword evidence="9" id="KW-1185">Reference proteome</keyword>
<evidence type="ECO:0000256" key="2">
    <source>
        <dbReference type="ARBA" id="ARBA00022728"/>
    </source>
</evidence>
<gene>
    <name evidence="8" type="ORF">STAS_35100</name>
</gene>
<comment type="caution">
    <text evidence="8">The sequence shown here is derived from an EMBL/GenBank/DDBJ whole genome shotgun (WGS) entry which is preliminary data.</text>
</comment>
<dbReference type="InterPro" id="IPR000504">
    <property type="entry name" value="RRM_dom"/>
</dbReference>
<dbReference type="Gene3D" id="3.30.70.330">
    <property type="match status" value="1"/>
</dbReference>
<dbReference type="GO" id="GO:0008380">
    <property type="term" value="P:RNA splicing"/>
    <property type="evidence" value="ECO:0007669"/>
    <property type="project" value="UniProtKB-KW"/>
</dbReference>
<dbReference type="InterPro" id="IPR036875">
    <property type="entry name" value="Znf_CCHC_sf"/>
</dbReference>
<protein>
    <submittedName>
        <fullName evidence="8">RNA-binding (RRM/RBD/RNP motifs) family proteinwith retrovirus zinc finger-like domain</fullName>
    </submittedName>
</protein>
<keyword evidence="4" id="KW-0863">Zinc-finger</keyword>
<evidence type="ECO:0000259" key="6">
    <source>
        <dbReference type="PROSITE" id="PS50102"/>
    </source>
</evidence>
<dbReference type="SUPFAM" id="SSF57756">
    <property type="entry name" value="Retrovirus zinc finger-like domains"/>
    <property type="match status" value="1"/>
</dbReference>
<dbReference type="Gene3D" id="4.10.60.10">
    <property type="entry name" value="Zinc finger, CCHC-type"/>
    <property type="match status" value="2"/>
</dbReference>
<dbReference type="Proteomes" id="UP000325081">
    <property type="component" value="Unassembled WGS sequence"/>
</dbReference>
<dbReference type="GO" id="GO:0003723">
    <property type="term" value="F:RNA binding"/>
    <property type="evidence" value="ECO:0007669"/>
    <property type="project" value="UniProtKB-UniRule"/>
</dbReference>
<evidence type="ECO:0000256" key="1">
    <source>
        <dbReference type="ARBA" id="ARBA00022664"/>
    </source>
</evidence>
<feature type="domain" description="CCHC-type" evidence="7">
    <location>
        <begin position="93"/>
        <end position="109"/>
    </location>
</feature>
<dbReference type="InterPro" id="IPR001878">
    <property type="entry name" value="Znf_CCHC"/>
</dbReference>
<keyword evidence="1" id="KW-0507">mRNA processing</keyword>
<keyword evidence="5" id="KW-0694">RNA-binding</keyword>
<evidence type="ECO:0000256" key="5">
    <source>
        <dbReference type="PROSITE-ProRule" id="PRU00176"/>
    </source>
</evidence>
<sequence>MPRYEDSYGTRLYVGHLSSRTRSRDLEHIFSRYGRVRDVDMKRDYAFVVPRGSRGGARDYGGRGPAPGSGCCFNCGIEGHWARDCKSGDWKNKCYRCGERGHVERDCRDSPKKLR</sequence>
<dbReference type="InterPro" id="IPR012677">
    <property type="entry name" value="Nucleotide-bd_a/b_plait_sf"/>
</dbReference>
<dbReference type="InterPro" id="IPR050907">
    <property type="entry name" value="SRSF"/>
</dbReference>
<evidence type="ECO:0000256" key="4">
    <source>
        <dbReference type="PROSITE-ProRule" id="PRU00047"/>
    </source>
</evidence>
<evidence type="ECO:0000256" key="3">
    <source>
        <dbReference type="ARBA" id="ARBA00023187"/>
    </source>
</evidence>
<evidence type="ECO:0000259" key="7">
    <source>
        <dbReference type="PROSITE" id="PS50158"/>
    </source>
</evidence>
<dbReference type="Pfam" id="PF00076">
    <property type="entry name" value="RRM_1"/>
    <property type="match status" value="1"/>
</dbReference>
<dbReference type="AlphaFoldDB" id="A0A5A7RJ95"/>
<dbReference type="GO" id="GO:0005681">
    <property type="term" value="C:spliceosomal complex"/>
    <property type="evidence" value="ECO:0007669"/>
    <property type="project" value="UniProtKB-KW"/>
</dbReference>
<dbReference type="PANTHER" id="PTHR23147">
    <property type="entry name" value="SERINE/ARGININE RICH SPLICING FACTOR"/>
    <property type="match status" value="1"/>
</dbReference>
<dbReference type="InterPro" id="IPR035979">
    <property type="entry name" value="RBD_domain_sf"/>
</dbReference>
<reference evidence="9" key="1">
    <citation type="journal article" date="2019" name="Curr. Biol.">
        <title>Genome Sequence of Striga asiatica Provides Insight into the Evolution of Plant Parasitism.</title>
        <authorList>
            <person name="Yoshida S."/>
            <person name="Kim S."/>
            <person name="Wafula E.K."/>
            <person name="Tanskanen J."/>
            <person name="Kim Y.M."/>
            <person name="Honaas L."/>
            <person name="Yang Z."/>
            <person name="Spallek T."/>
            <person name="Conn C.E."/>
            <person name="Ichihashi Y."/>
            <person name="Cheong K."/>
            <person name="Cui S."/>
            <person name="Der J.P."/>
            <person name="Gundlach H."/>
            <person name="Jiao Y."/>
            <person name="Hori C."/>
            <person name="Ishida J.K."/>
            <person name="Kasahara H."/>
            <person name="Kiba T."/>
            <person name="Kim M.S."/>
            <person name="Koo N."/>
            <person name="Laohavisit A."/>
            <person name="Lee Y.H."/>
            <person name="Lumba S."/>
            <person name="McCourt P."/>
            <person name="Mortimer J.C."/>
            <person name="Mutuku J.M."/>
            <person name="Nomura T."/>
            <person name="Sasaki-Sekimoto Y."/>
            <person name="Seto Y."/>
            <person name="Wang Y."/>
            <person name="Wakatake T."/>
            <person name="Sakakibara H."/>
            <person name="Demura T."/>
            <person name="Yamaguchi S."/>
            <person name="Yoneyama K."/>
            <person name="Manabe R.I."/>
            <person name="Nelson D.C."/>
            <person name="Schulman A.H."/>
            <person name="Timko M.P."/>
            <person name="dePamphilis C.W."/>
            <person name="Choi D."/>
            <person name="Shirasu K."/>
        </authorList>
    </citation>
    <scope>NUCLEOTIDE SEQUENCE [LARGE SCALE GENOMIC DNA]</scope>
    <source>
        <strain evidence="9">cv. UVA1</strain>
    </source>
</reference>
<dbReference type="EMBL" id="BKCP01013181">
    <property type="protein sequence ID" value="GER57295.1"/>
    <property type="molecule type" value="Genomic_DNA"/>
</dbReference>
<evidence type="ECO:0000313" key="8">
    <source>
        <dbReference type="EMBL" id="GER57295.1"/>
    </source>
</evidence>
<accession>A0A5A7RJ95</accession>
<organism evidence="8 9">
    <name type="scientific">Striga asiatica</name>
    <name type="common">Asiatic witchweed</name>
    <name type="synonym">Buchnera asiatica</name>
    <dbReference type="NCBI Taxonomy" id="4170"/>
    <lineage>
        <taxon>Eukaryota</taxon>
        <taxon>Viridiplantae</taxon>
        <taxon>Streptophyta</taxon>
        <taxon>Embryophyta</taxon>
        <taxon>Tracheophyta</taxon>
        <taxon>Spermatophyta</taxon>
        <taxon>Magnoliopsida</taxon>
        <taxon>eudicotyledons</taxon>
        <taxon>Gunneridae</taxon>
        <taxon>Pentapetalae</taxon>
        <taxon>asterids</taxon>
        <taxon>lamiids</taxon>
        <taxon>Lamiales</taxon>
        <taxon>Orobanchaceae</taxon>
        <taxon>Buchnereae</taxon>
        <taxon>Striga</taxon>
    </lineage>
</organism>
<feature type="domain" description="CCHC-type" evidence="7">
    <location>
        <begin position="72"/>
        <end position="87"/>
    </location>
</feature>
<dbReference type="OrthoDB" id="1099063at2759"/>
<dbReference type="SMART" id="SM00343">
    <property type="entry name" value="ZnF_C2HC"/>
    <property type="match status" value="2"/>
</dbReference>
<dbReference type="Pfam" id="PF00098">
    <property type="entry name" value="zf-CCHC"/>
    <property type="match status" value="2"/>
</dbReference>
<dbReference type="FunFam" id="4.10.60.10:FF:000003">
    <property type="entry name" value="serine/arginine-rich splicing factor RS2Z32-like isoform X1"/>
    <property type="match status" value="1"/>
</dbReference>
<name>A0A5A7RJ95_STRAF</name>
<dbReference type="PROSITE" id="PS50102">
    <property type="entry name" value="RRM"/>
    <property type="match status" value="1"/>
</dbReference>
<keyword evidence="4" id="KW-0862">Zinc</keyword>